<dbReference type="InterPro" id="IPR036249">
    <property type="entry name" value="Thioredoxin-like_sf"/>
</dbReference>
<keyword evidence="3" id="KW-1185">Reference proteome</keyword>
<dbReference type="SUPFAM" id="SSF52833">
    <property type="entry name" value="Thioredoxin-like"/>
    <property type="match status" value="1"/>
</dbReference>
<evidence type="ECO:0000259" key="1">
    <source>
        <dbReference type="PROSITE" id="PS51352"/>
    </source>
</evidence>
<reference evidence="2" key="1">
    <citation type="submission" date="2019-12" db="EMBL/GenBank/DDBJ databases">
        <title>Comparative genomics gives insights into the taxonomy of the Azoarcus-Aromatoleum group and reveals separate origins of nif in the plant-associated Azoarcus and non-plant-associated Aromatoleum sub-groups.</title>
        <authorList>
            <person name="Lafos M."/>
            <person name="Maluk M."/>
            <person name="Batista M."/>
            <person name="Junghare M."/>
            <person name="Carmona M."/>
            <person name="Faoro H."/>
            <person name="Cruz L.M."/>
            <person name="Battistoni F."/>
            <person name="De Souza E."/>
            <person name="Pedrosa F."/>
            <person name="Chen W.-M."/>
            <person name="Poole P.S."/>
            <person name="Dixon R.A."/>
            <person name="James E.K."/>
        </authorList>
    </citation>
    <scope>NUCLEOTIDE SEQUENCE</scope>
    <source>
        <strain evidence="2">U120</strain>
    </source>
</reference>
<organism evidence="2 3">
    <name type="scientific">Aromatoleum buckelii</name>
    <dbReference type="NCBI Taxonomy" id="200254"/>
    <lineage>
        <taxon>Bacteria</taxon>
        <taxon>Pseudomonadati</taxon>
        <taxon>Pseudomonadota</taxon>
        <taxon>Betaproteobacteria</taxon>
        <taxon>Rhodocyclales</taxon>
        <taxon>Rhodocyclaceae</taxon>
        <taxon>Aromatoleum</taxon>
    </lineage>
</organism>
<name>A0ABX1N2Q6_9RHOO</name>
<dbReference type="InterPro" id="IPR013766">
    <property type="entry name" value="Thioredoxin_domain"/>
</dbReference>
<sequence length="189" mass="20619">MTQRSAKLTLAALVLVCTLPVAASYFAYYVWQPKGQVNYGELIPPAPLPDAVLPGVAGQPPFEREVLDGRWTLVYAGSGACGPDCERALYAVRQSRLAQGKEMTRVERLWLVTDDVDPPAALLGPHEGLRVARAGSPWLVRFPGAAQGVHVFLVDPLGNVMMRFPVPTDIKRVIKDLERLLKYSGLGRG</sequence>
<accession>A0ABX1N2Q6</accession>
<evidence type="ECO:0000313" key="2">
    <source>
        <dbReference type="EMBL" id="NMF93549.1"/>
    </source>
</evidence>
<dbReference type="PROSITE" id="PS51352">
    <property type="entry name" value="THIOREDOXIN_2"/>
    <property type="match status" value="1"/>
</dbReference>
<comment type="caution">
    <text evidence="2">The sequence shown here is derived from an EMBL/GenBank/DDBJ whole genome shotgun (WGS) entry which is preliminary data.</text>
</comment>
<gene>
    <name evidence="2" type="ORF">GO608_09445</name>
</gene>
<dbReference type="Proteomes" id="UP000601990">
    <property type="component" value="Unassembled WGS sequence"/>
</dbReference>
<dbReference type="RefSeq" id="WP_169198816.1">
    <property type="nucleotide sequence ID" value="NZ_WTVH02000009.1"/>
</dbReference>
<protein>
    <recommendedName>
        <fullName evidence="1">Thioredoxin domain-containing protein</fullName>
    </recommendedName>
</protein>
<evidence type="ECO:0000313" key="3">
    <source>
        <dbReference type="Proteomes" id="UP000601990"/>
    </source>
</evidence>
<proteinExistence type="predicted"/>
<feature type="domain" description="Thioredoxin" evidence="1">
    <location>
        <begin position="42"/>
        <end position="182"/>
    </location>
</feature>
<dbReference type="EMBL" id="WTVH01000015">
    <property type="protein sequence ID" value="NMF93549.1"/>
    <property type="molecule type" value="Genomic_DNA"/>
</dbReference>